<dbReference type="Proteomes" id="UP001243364">
    <property type="component" value="Unassembled WGS sequence"/>
</dbReference>
<reference evidence="1 2" key="1">
    <citation type="submission" date="2023-07" db="EMBL/GenBank/DDBJ databases">
        <title>Comparative genomics of wheat-associated soil bacteria to identify genetic determinants of phenazine resistance.</title>
        <authorList>
            <person name="Mouncey N."/>
        </authorList>
    </citation>
    <scope>NUCLEOTIDE SEQUENCE [LARGE SCALE GENOMIC DNA]</scope>
    <source>
        <strain evidence="1 2">W4I19-2</strain>
    </source>
</reference>
<evidence type="ECO:0000313" key="1">
    <source>
        <dbReference type="EMBL" id="MDQ0683453.1"/>
    </source>
</evidence>
<dbReference type="RefSeq" id="WP_307042353.1">
    <property type="nucleotide sequence ID" value="NZ_JAUSYA010000001.1"/>
</dbReference>
<organism evidence="1 2">
    <name type="scientific">Streptomyces achromogenes</name>
    <dbReference type="NCBI Taxonomy" id="67255"/>
    <lineage>
        <taxon>Bacteria</taxon>
        <taxon>Bacillati</taxon>
        <taxon>Actinomycetota</taxon>
        <taxon>Actinomycetes</taxon>
        <taxon>Kitasatosporales</taxon>
        <taxon>Streptomycetaceae</taxon>
        <taxon>Streptomyces</taxon>
    </lineage>
</organism>
<comment type="caution">
    <text evidence="1">The sequence shown here is derived from an EMBL/GenBank/DDBJ whole genome shotgun (WGS) entry which is preliminary data.</text>
</comment>
<evidence type="ECO:0000313" key="2">
    <source>
        <dbReference type="Proteomes" id="UP001243364"/>
    </source>
</evidence>
<keyword evidence="2" id="KW-1185">Reference proteome</keyword>
<sequence>MRHTSDEHAHQSVGRPDYLTDRQWAGLALGVLSGVVEGCDRAELEGAWASELGVAALQGLLVRLDELMARGDARGGAAGG</sequence>
<dbReference type="EMBL" id="JAUSYA010000001">
    <property type="protein sequence ID" value="MDQ0683453.1"/>
    <property type="molecule type" value="Genomic_DNA"/>
</dbReference>
<accession>A0ABU0PYG1</accession>
<name>A0ABU0PYG1_STRAH</name>
<gene>
    <name evidence="1" type="ORF">QFZ56_002416</name>
</gene>
<protein>
    <submittedName>
        <fullName evidence="1">Uncharacterized protein</fullName>
    </submittedName>
</protein>
<proteinExistence type="predicted"/>